<feature type="region of interest" description="Disordered" evidence="2">
    <location>
        <begin position="303"/>
        <end position="339"/>
    </location>
</feature>
<dbReference type="InterPro" id="IPR039496">
    <property type="entry name" value="CCDC92/74_N"/>
</dbReference>
<dbReference type="GeneID" id="111252648"/>
<name>A0A7M7KGU2_VARDE</name>
<dbReference type="PANTHER" id="PTHR14882">
    <property type="entry name" value="COILED-COIL DOMAIN-CONTAINING 74A"/>
    <property type="match status" value="1"/>
</dbReference>
<dbReference type="RefSeq" id="XP_022666606.1">
    <property type="nucleotide sequence ID" value="XM_022810871.1"/>
</dbReference>
<accession>A0A7M7KGU2</accession>
<evidence type="ECO:0000256" key="2">
    <source>
        <dbReference type="SAM" id="MobiDB-lite"/>
    </source>
</evidence>
<dbReference type="PANTHER" id="PTHR14882:SF1">
    <property type="entry name" value="CCDC92 DOMAIN-CONTAINING PROTEIN"/>
    <property type="match status" value="1"/>
</dbReference>
<evidence type="ECO:0000313" key="5">
    <source>
        <dbReference type="Proteomes" id="UP000594260"/>
    </source>
</evidence>
<sequence>MPQHNGTGGCSTSGCHCNTGYGCSRNASEDYKKTTNRPTAYQATTVAKSPQTKRTPMATCSQWSTEEESPSHPVPRLTPTSPSPTRSPPDRNKTKGNSIGQGEPVDGGGASDLGAPNLRGGEQGRRIFRERFHTMTTIDNDSSSGEDQDEEARIIKENPLVLVKVKLHSAKNDLLFVQGHHKMTLRGLHREVERLQKSVRELQFALITQGLTLVDEEAYQKRLRQLETSLNYWSTRCNYLRNQVTASNNQIVQLNYQMQRREDELDAMIQQRDRNIALLKRELELKSIEVEVLRQVTESPPALIDDRPPLKRAHSDVSRGSTDIRNCTPPQAPRTPQHRRKMLRLPLLVSRMLTMSAYKKKPPVANAAACTQQASPKSRQVAQARNKERA</sequence>
<dbReference type="Proteomes" id="UP000594260">
    <property type="component" value="Unplaced"/>
</dbReference>
<evidence type="ECO:0000313" key="4">
    <source>
        <dbReference type="EnsemblMetazoa" id="XP_022666606"/>
    </source>
</evidence>
<feature type="region of interest" description="Disordered" evidence="2">
    <location>
        <begin position="363"/>
        <end position="390"/>
    </location>
</feature>
<proteinExistence type="predicted"/>
<dbReference type="InterPro" id="IPR040370">
    <property type="entry name" value="CCDC74A/CCDC74B/CCDC92"/>
</dbReference>
<feature type="compositionally biased region" description="Polar residues" evidence="2">
    <location>
        <begin position="36"/>
        <end position="64"/>
    </location>
</feature>
<evidence type="ECO:0000256" key="1">
    <source>
        <dbReference type="ARBA" id="ARBA00023054"/>
    </source>
</evidence>
<dbReference type="EnsemblMetazoa" id="XM_022810871">
    <property type="protein sequence ID" value="XP_022666606"/>
    <property type="gene ID" value="LOC111252648"/>
</dbReference>
<reference evidence="4" key="1">
    <citation type="submission" date="2021-01" db="UniProtKB">
        <authorList>
            <consortium name="EnsemblMetazoa"/>
        </authorList>
    </citation>
    <scope>IDENTIFICATION</scope>
</reference>
<protein>
    <recommendedName>
        <fullName evidence="3">CCDC92/74 N-terminal domain-containing protein</fullName>
    </recommendedName>
</protein>
<feature type="compositionally biased region" description="Polar residues" evidence="2">
    <location>
        <begin position="369"/>
        <end position="383"/>
    </location>
</feature>
<feature type="compositionally biased region" description="Polar residues" evidence="2">
    <location>
        <begin position="318"/>
        <end position="329"/>
    </location>
</feature>
<keyword evidence="5" id="KW-1185">Reference proteome</keyword>
<evidence type="ECO:0000259" key="3">
    <source>
        <dbReference type="Pfam" id="PF14916"/>
    </source>
</evidence>
<dbReference type="Pfam" id="PF14916">
    <property type="entry name" value="CCDC92"/>
    <property type="match status" value="1"/>
</dbReference>
<feature type="region of interest" description="Disordered" evidence="2">
    <location>
        <begin position="26"/>
        <end position="121"/>
    </location>
</feature>
<organism evidence="4 5">
    <name type="scientific">Varroa destructor</name>
    <name type="common">Honeybee mite</name>
    <dbReference type="NCBI Taxonomy" id="109461"/>
    <lineage>
        <taxon>Eukaryota</taxon>
        <taxon>Metazoa</taxon>
        <taxon>Ecdysozoa</taxon>
        <taxon>Arthropoda</taxon>
        <taxon>Chelicerata</taxon>
        <taxon>Arachnida</taxon>
        <taxon>Acari</taxon>
        <taxon>Parasitiformes</taxon>
        <taxon>Mesostigmata</taxon>
        <taxon>Gamasina</taxon>
        <taxon>Dermanyssoidea</taxon>
        <taxon>Varroidae</taxon>
        <taxon>Varroa</taxon>
    </lineage>
</organism>
<feature type="compositionally biased region" description="Basic and acidic residues" evidence="2">
    <location>
        <begin position="304"/>
        <end position="317"/>
    </location>
</feature>
<keyword evidence="1" id="KW-0175">Coiled coil</keyword>
<dbReference type="AlphaFoldDB" id="A0A7M7KGU2"/>
<feature type="domain" description="CCDC92/74 N-terminal" evidence="3">
    <location>
        <begin position="165"/>
        <end position="207"/>
    </location>
</feature>